<feature type="domain" description="Beta-lactamase-related" evidence="3">
    <location>
        <begin position="78"/>
        <end position="382"/>
    </location>
</feature>
<dbReference type="InterPro" id="IPR001466">
    <property type="entry name" value="Beta-lactam-related"/>
</dbReference>
<sequence>MKGVAVVGSVRAVVVGAVLCVAGLAVACTAAPTAAPTSTPPSSSTSPSSSSVPASSSEPPPVPSAVSVAPTPDGGPLDDYLAGMAGQQQFRGAVEVRRGADVLLRKGYGPADVEAGIPITPDTRFEVGSITKQFTAVAVLRLQEQGKLRVTEPVCTYLPGCPAGWTAITVEQLLVHTSGLYNYTSAPEEEAAAFQNRQVAPSELISYVAGKPLDFPPGTQWRYSNSGYVVLGALIERLSGMDYGTFLRRQMFDALGMRDTRYDGGIPPRAKGYTDWTTPGEDHPSLYYAAGGLVSTTGDLAKWNAFLLGGKPAVLNADSLASMTVVRAQVPGTSIGYGYGIEVHDSGPAPTYYHGGLVTGFRCANSIRPSTGLSITVLTNDTWIDPAAVASRLAELADSL</sequence>
<dbReference type="Pfam" id="PF00144">
    <property type="entry name" value="Beta-lactamase"/>
    <property type="match status" value="1"/>
</dbReference>
<dbReference type="AlphaFoldDB" id="A0A9X2VK51"/>
<dbReference type="PROSITE" id="PS51257">
    <property type="entry name" value="PROKAR_LIPOPROTEIN"/>
    <property type="match status" value="1"/>
</dbReference>
<name>A0A9X2VK51_9PSEU</name>
<evidence type="ECO:0000259" key="3">
    <source>
        <dbReference type="Pfam" id="PF00144"/>
    </source>
</evidence>
<feature type="chain" id="PRO_5040762647" evidence="2">
    <location>
        <begin position="28"/>
        <end position="400"/>
    </location>
</feature>
<reference evidence="4" key="1">
    <citation type="submission" date="2022-08" db="EMBL/GenBank/DDBJ databases">
        <authorList>
            <person name="Tistechok S."/>
            <person name="Samborskyy M."/>
            <person name="Roman I."/>
        </authorList>
    </citation>
    <scope>NUCLEOTIDE SEQUENCE</scope>
    <source>
        <strain evidence="4">DSM 103496</strain>
    </source>
</reference>
<protein>
    <submittedName>
        <fullName evidence="4">Beta-lactamase family protein</fullName>
    </submittedName>
</protein>
<evidence type="ECO:0000313" key="5">
    <source>
        <dbReference type="Proteomes" id="UP001141259"/>
    </source>
</evidence>
<accession>A0A9X2VK51</accession>
<evidence type="ECO:0000313" key="4">
    <source>
        <dbReference type="EMBL" id="MCS7477562.1"/>
    </source>
</evidence>
<organism evidence="4 5">
    <name type="scientific">Umezawaea endophytica</name>
    <dbReference type="NCBI Taxonomy" id="1654476"/>
    <lineage>
        <taxon>Bacteria</taxon>
        <taxon>Bacillati</taxon>
        <taxon>Actinomycetota</taxon>
        <taxon>Actinomycetes</taxon>
        <taxon>Pseudonocardiales</taxon>
        <taxon>Pseudonocardiaceae</taxon>
        <taxon>Umezawaea</taxon>
    </lineage>
</organism>
<feature type="compositionally biased region" description="Low complexity" evidence="1">
    <location>
        <begin position="32"/>
        <end position="57"/>
    </location>
</feature>
<evidence type="ECO:0000256" key="1">
    <source>
        <dbReference type="SAM" id="MobiDB-lite"/>
    </source>
</evidence>
<dbReference type="RefSeq" id="WP_259623058.1">
    <property type="nucleotide sequence ID" value="NZ_JANYMP010000004.1"/>
</dbReference>
<dbReference type="InterPro" id="IPR012338">
    <property type="entry name" value="Beta-lactam/transpept-like"/>
</dbReference>
<evidence type="ECO:0000256" key="2">
    <source>
        <dbReference type="SAM" id="SignalP"/>
    </source>
</evidence>
<dbReference type="EMBL" id="JANYMP010000004">
    <property type="protein sequence ID" value="MCS7477562.1"/>
    <property type="molecule type" value="Genomic_DNA"/>
</dbReference>
<feature type="region of interest" description="Disordered" evidence="1">
    <location>
        <begin position="32"/>
        <end position="81"/>
    </location>
</feature>
<dbReference type="PANTHER" id="PTHR46825:SF9">
    <property type="entry name" value="BETA-LACTAMASE-RELATED DOMAIN-CONTAINING PROTEIN"/>
    <property type="match status" value="1"/>
</dbReference>
<keyword evidence="5" id="KW-1185">Reference proteome</keyword>
<feature type="signal peptide" evidence="2">
    <location>
        <begin position="1"/>
        <end position="27"/>
    </location>
</feature>
<keyword evidence="2" id="KW-0732">Signal</keyword>
<gene>
    <name evidence="4" type="ORF">NZH93_11915</name>
</gene>
<dbReference type="InterPro" id="IPR050491">
    <property type="entry name" value="AmpC-like"/>
</dbReference>
<proteinExistence type="predicted"/>
<comment type="caution">
    <text evidence="4">The sequence shown here is derived from an EMBL/GenBank/DDBJ whole genome shotgun (WGS) entry which is preliminary data.</text>
</comment>
<dbReference type="Gene3D" id="3.40.710.10">
    <property type="entry name" value="DD-peptidase/beta-lactamase superfamily"/>
    <property type="match status" value="1"/>
</dbReference>
<dbReference type="PANTHER" id="PTHR46825">
    <property type="entry name" value="D-ALANYL-D-ALANINE-CARBOXYPEPTIDASE/ENDOPEPTIDASE AMPH"/>
    <property type="match status" value="1"/>
</dbReference>
<dbReference type="Proteomes" id="UP001141259">
    <property type="component" value="Unassembled WGS sequence"/>
</dbReference>
<dbReference type="SUPFAM" id="SSF56601">
    <property type="entry name" value="beta-lactamase/transpeptidase-like"/>
    <property type="match status" value="1"/>
</dbReference>